<dbReference type="EMBL" id="CAFBMW010000001">
    <property type="protein sequence ID" value="CAB4912931.1"/>
    <property type="molecule type" value="Genomic_DNA"/>
</dbReference>
<protein>
    <submittedName>
        <fullName evidence="2">Unannotated protein</fullName>
    </submittedName>
</protein>
<name>A0A6J7GWN0_9ZZZZ</name>
<accession>A0A6J7GWN0</accession>
<evidence type="ECO:0000256" key="1">
    <source>
        <dbReference type="SAM" id="Phobius"/>
    </source>
</evidence>
<keyword evidence="1" id="KW-0812">Transmembrane</keyword>
<proteinExistence type="predicted"/>
<keyword evidence="1" id="KW-0472">Membrane</keyword>
<organism evidence="2">
    <name type="scientific">freshwater metagenome</name>
    <dbReference type="NCBI Taxonomy" id="449393"/>
    <lineage>
        <taxon>unclassified sequences</taxon>
        <taxon>metagenomes</taxon>
        <taxon>ecological metagenomes</taxon>
    </lineage>
</organism>
<gene>
    <name evidence="2" type="ORF">UFOPK3662_00109</name>
</gene>
<reference evidence="2" key="1">
    <citation type="submission" date="2020-05" db="EMBL/GenBank/DDBJ databases">
        <authorList>
            <person name="Chiriac C."/>
            <person name="Salcher M."/>
            <person name="Ghai R."/>
            <person name="Kavagutti S V."/>
        </authorList>
    </citation>
    <scope>NUCLEOTIDE SEQUENCE</scope>
</reference>
<keyword evidence="1" id="KW-1133">Transmembrane helix</keyword>
<dbReference type="AlphaFoldDB" id="A0A6J7GWN0"/>
<evidence type="ECO:0000313" key="2">
    <source>
        <dbReference type="EMBL" id="CAB4912931.1"/>
    </source>
</evidence>
<sequence length="65" mass="7171">MHHLISGLLLQIALPAVDRPRDDRGDVPGWVMVTLMTAIVVAALTPFVSDELMRLLRQAFSMVQG</sequence>
<feature type="transmembrane region" description="Helical" evidence="1">
    <location>
        <begin position="28"/>
        <end position="48"/>
    </location>
</feature>